<dbReference type="PANTHER" id="PTHR37253">
    <property type="entry name" value="PROTEIN GAMETE EXPRESSED 3"/>
    <property type="match status" value="1"/>
</dbReference>
<evidence type="ECO:0000256" key="1">
    <source>
        <dbReference type="SAM" id="MobiDB-lite"/>
    </source>
</evidence>
<name>A0AAV9BWY8_ACOGR</name>
<organism evidence="2 3">
    <name type="scientific">Acorus gramineus</name>
    <name type="common">Dwarf sweet flag</name>
    <dbReference type="NCBI Taxonomy" id="55184"/>
    <lineage>
        <taxon>Eukaryota</taxon>
        <taxon>Viridiplantae</taxon>
        <taxon>Streptophyta</taxon>
        <taxon>Embryophyta</taxon>
        <taxon>Tracheophyta</taxon>
        <taxon>Spermatophyta</taxon>
        <taxon>Magnoliopsida</taxon>
        <taxon>Liliopsida</taxon>
        <taxon>Acoraceae</taxon>
        <taxon>Acorus</taxon>
    </lineage>
</organism>
<dbReference type="Proteomes" id="UP001179952">
    <property type="component" value="Unassembled WGS sequence"/>
</dbReference>
<dbReference type="GO" id="GO:0005886">
    <property type="term" value="C:plasma membrane"/>
    <property type="evidence" value="ECO:0007669"/>
    <property type="project" value="TreeGrafter"/>
</dbReference>
<dbReference type="InterPro" id="IPR045301">
    <property type="entry name" value="GEX3-like"/>
</dbReference>
<feature type="compositionally biased region" description="Low complexity" evidence="1">
    <location>
        <begin position="78"/>
        <end position="94"/>
    </location>
</feature>
<feature type="compositionally biased region" description="Acidic residues" evidence="1">
    <location>
        <begin position="96"/>
        <end position="109"/>
    </location>
</feature>
<keyword evidence="3" id="KW-1185">Reference proteome</keyword>
<reference evidence="2" key="2">
    <citation type="submission" date="2023-06" db="EMBL/GenBank/DDBJ databases">
        <authorList>
            <person name="Ma L."/>
            <person name="Liu K.-W."/>
            <person name="Li Z."/>
            <person name="Hsiao Y.-Y."/>
            <person name="Qi Y."/>
            <person name="Fu T."/>
            <person name="Tang G."/>
            <person name="Zhang D."/>
            <person name="Sun W.-H."/>
            <person name="Liu D.-K."/>
            <person name="Li Y."/>
            <person name="Chen G.-Z."/>
            <person name="Liu X.-D."/>
            <person name="Liao X.-Y."/>
            <person name="Jiang Y.-T."/>
            <person name="Yu X."/>
            <person name="Hao Y."/>
            <person name="Huang J."/>
            <person name="Zhao X.-W."/>
            <person name="Ke S."/>
            <person name="Chen Y.-Y."/>
            <person name="Wu W.-L."/>
            <person name="Hsu J.-L."/>
            <person name="Lin Y.-F."/>
            <person name="Huang M.-D."/>
            <person name="Li C.-Y."/>
            <person name="Huang L."/>
            <person name="Wang Z.-W."/>
            <person name="Zhao X."/>
            <person name="Zhong W.-Y."/>
            <person name="Peng D.-H."/>
            <person name="Ahmad S."/>
            <person name="Lan S."/>
            <person name="Zhang J.-S."/>
            <person name="Tsai W.-C."/>
            <person name="Van De Peer Y."/>
            <person name="Liu Z.-J."/>
        </authorList>
    </citation>
    <scope>NUCLEOTIDE SEQUENCE</scope>
    <source>
        <strain evidence="2">SCP</strain>
        <tissue evidence="2">Leaves</tissue>
    </source>
</reference>
<proteinExistence type="predicted"/>
<dbReference type="EMBL" id="JAUJYN010000001">
    <property type="protein sequence ID" value="KAK1280749.1"/>
    <property type="molecule type" value="Genomic_DNA"/>
</dbReference>
<reference evidence="2" key="1">
    <citation type="journal article" date="2023" name="Nat. Commun.">
        <title>Diploid and tetraploid genomes of Acorus and the evolution of monocots.</title>
        <authorList>
            <person name="Ma L."/>
            <person name="Liu K.W."/>
            <person name="Li Z."/>
            <person name="Hsiao Y.Y."/>
            <person name="Qi Y."/>
            <person name="Fu T."/>
            <person name="Tang G.D."/>
            <person name="Zhang D."/>
            <person name="Sun W.H."/>
            <person name="Liu D.K."/>
            <person name="Li Y."/>
            <person name="Chen G.Z."/>
            <person name="Liu X.D."/>
            <person name="Liao X.Y."/>
            <person name="Jiang Y.T."/>
            <person name="Yu X."/>
            <person name="Hao Y."/>
            <person name="Huang J."/>
            <person name="Zhao X.W."/>
            <person name="Ke S."/>
            <person name="Chen Y.Y."/>
            <person name="Wu W.L."/>
            <person name="Hsu J.L."/>
            <person name="Lin Y.F."/>
            <person name="Huang M.D."/>
            <person name="Li C.Y."/>
            <person name="Huang L."/>
            <person name="Wang Z.W."/>
            <person name="Zhao X."/>
            <person name="Zhong W.Y."/>
            <person name="Peng D.H."/>
            <person name="Ahmad S."/>
            <person name="Lan S."/>
            <person name="Zhang J.S."/>
            <person name="Tsai W.C."/>
            <person name="Van de Peer Y."/>
            <person name="Liu Z.J."/>
        </authorList>
    </citation>
    <scope>NUCLEOTIDE SEQUENCE</scope>
    <source>
        <strain evidence="2">SCP</strain>
    </source>
</reference>
<gene>
    <name evidence="2" type="ORF">QJS04_geneDACA002879</name>
</gene>
<dbReference type="PANTHER" id="PTHR37253:SF1">
    <property type="entry name" value="PROTEIN GAMETE EXPRESSED 3"/>
    <property type="match status" value="1"/>
</dbReference>
<sequence length="166" mass="18363">MELEQKASQDIAGNEVLEKLGDMVKARDGIERKLSTTYSLGRDSIISGSKSVLPLYDGKQRSYSFQSSKKASVTIFNTTSDLSSSESTSGSHGDSTSEEEMANVIEEETGTSFGGEEQEPLSRTKLYSNPFFVERHSGTSSEDERVVEPNMKARMWLKRRTLSSTN</sequence>
<dbReference type="AlphaFoldDB" id="A0AAV9BWY8"/>
<dbReference type="GO" id="GO:0010183">
    <property type="term" value="P:pollen tube guidance"/>
    <property type="evidence" value="ECO:0007669"/>
    <property type="project" value="TreeGrafter"/>
</dbReference>
<evidence type="ECO:0000313" key="2">
    <source>
        <dbReference type="EMBL" id="KAK1280749.1"/>
    </source>
</evidence>
<protein>
    <submittedName>
        <fullName evidence="2">Protein GAMETE EXPRESSED 3</fullName>
    </submittedName>
</protein>
<dbReference type="GO" id="GO:0009793">
    <property type="term" value="P:embryo development ending in seed dormancy"/>
    <property type="evidence" value="ECO:0007669"/>
    <property type="project" value="TreeGrafter"/>
</dbReference>
<evidence type="ECO:0000313" key="3">
    <source>
        <dbReference type="Proteomes" id="UP001179952"/>
    </source>
</evidence>
<comment type="caution">
    <text evidence="2">The sequence shown here is derived from an EMBL/GenBank/DDBJ whole genome shotgun (WGS) entry which is preliminary data.</text>
</comment>
<accession>A0AAV9BWY8</accession>
<feature type="region of interest" description="Disordered" evidence="1">
    <location>
        <begin position="77"/>
        <end position="128"/>
    </location>
</feature>